<dbReference type="AlphaFoldDB" id="A0A0S3RUQ1"/>
<proteinExistence type="predicted"/>
<gene>
    <name evidence="1" type="primary">Vigan.04G153200</name>
    <name evidence="1" type="ORF">VIGAN_04153200</name>
</gene>
<dbReference type="Proteomes" id="UP000291084">
    <property type="component" value="Chromosome 4"/>
</dbReference>
<sequence>MFHIFFARSFFCFFHTLRFINRTFYPTIWLFELKLNEIMQHVMQKLLRSSRIHWSRLTKLHKDVLGLHHWNYFGILFLHQTFIIMQMHSRR</sequence>
<evidence type="ECO:0000313" key="2">
    <source>
        <dbReference type="Proteomes" id="UP000291084"/>
    </source>
</evidence>
<reference evidence="1 2" key="1">
    <citation type="journal article" date="2015" name="Sci. Rep.">
        <title>The power of single molecule real-time sequencing technology in the de novo assembly of a eukaryotic genome.</title>
        <authorList>
            <person name="Sakai H."/>
            <person name="Naito K."/>
            <person name="Ogiso-Tanaka E."/>
            <person name="Takahashi Y."/>
            <person name="Iseki K."/>
            <person name="Muto C."/>
            <person name="Satou K."/>
            <person name="Teruya K."/>
            <person name="Shiroma A."/>
            <person name="Shimoji M."/>
            <person name="Hirano T."/>
            <person name="Itoh T."/>
            <person name="Kaga A."/>
            <person name="Tomooka N."/>
        </authorList>
    </citation>
    <scope>NUCLEOTIDE SEQUENCE [LARGE SCALE GENOMIC DNA]</scope>
    <source>
        <strain evidence="2">cv. Shumari</strain>
    </source>
</reference>
<evidence type="ECO:0000313" key="1">
    <source>
        <dbReference type="EMBL" id="BAT84221.1"/>
    </source>
</evidence>
<keyword evidence="2" id="KW-1185">Reference proteome</keyword>
<organism evidence="1 2">
    <name type="scientific">Vigna angularis var. angularis</name>
    <dbReference type="NCBI Taxonomy" id="157739"/>
    <lineage>
        <taxon>Eukaryota</taxon>
        <taxon>Viridiplantae</taxon>
        <taxon>Streptophyta</taxon>
        <taxon>Embryophyta</taxon>
        <taxon>Tracheophyta</taxon>
        <taxon>Spermatophyta</taxon>
        <taxon>Magnoliopsida</taxon>
        <taxon>eudicotyledons</taxon>
        <taxon>Gunneridae</taxon>
        <taxon>Pentapetalae</taxon>
        <taxon>rosids</taxon>
        <taxon>fabids</taxon>
        <taxon>Fabales</taxon>
        <taxon>Fabaceae</taxon>
        <taxon>Papilionoideae</taxon>
        <taxon>50 kb inversion clade</taxon>
        <taxon>NPAAA clade</taxon>
        <taxon>indigoferoid/millettioid clade</taxon>
        <taxon>Phaseoleae</taxon>
        <taxon>Vigna</taxon>
    </lineage>
</organism>
<accession>A0A0S3RUQ1</accession>
<dbReference type="EMBL" id="AP015037">
    <property type="protein sequence ID" value="BAT84221.1"/>
    <property type="molecule type" value="Genomic_DNA"/>
</dbReference>
<name>A0A0S3RUQ1_PHAAN</name>
<protein>
    <submittedName>
        <fullName evidence="1">Uncharacterized protein</fullName>
    </submittedName>
</protein>